<accession>A0ABX1APG6</accession>
<dbReference type="PROSITE" id="PS51123">
    <property type="entry name" value="OMPA_2"/>
    <property type="match status" value="1"/>
</dbReference>
<dbReference type="InterPro" id="IPR006664">
    <property type="entry name" value="OMP_bac"/>
</dbReference>
<evidence type="ECO:0000313" key="7">
    <source>
        <dbReference type="EMBL" id="NJP68978.1"/>
    </source>
</evidence>
<evidence type="ECO:0000259" key="6">
    <source>
        <dbReference type="PROSITE" id="PS51123"/>
    </source>
</evidence>
<dbReference type="RefSeq" id="WP_167935450.1">
    <property type="nucleotide sequence ID" value="NZ_JAAVJB010000323.1"/>
</dbReference>
<evidence type="ECO:0000256" key="2">
    <source>
        <dbReference type="ARBA" id="ARBA00023136"/>
    </source>
</evidence>
<dbReference type="PANTHER" id="PTHR30329">
    <property type="entry name" value="STATOR ELEMENT OF FLAGELLAR MOTOR COMPLEX"/>
    <property type="match status" value="1"/>
</dbReference>
<dbReference type="Gene3D" id="3.30.1330.60">
    <property type="entry name" value="OmpA-like domain"/>
    <property type="match status" value="1"/>
</dbReference>
<proteinExistence type="predicted"/>
<organism evidence="7 8">
    <name type="scientific">Streptomyces spiramenti</name>
    <dbReference type="NCBI Taxonomy" id="2720606"/>
    <lineage>
        <taxon>Bacteria</taxon>
        <taxon>Bacillati</taxon>
        <taxon>Actinomycetota</taxon>
        <taxon>Actinomycetes</taxon>
        <taxon>Kitasatosporales</taxon>
        <taxon>Streptomycetaceae</taxon>
        <taxon>Streptomyces</taxon>
    </lineage>
</organism>
<comment type="caution">
    <text evidence="7">The sequence shown here is derived from an EMBL/GenBank/DDBJ whole genome shotgun (WGS) entry which is preliminary data.</text>
</comment>
<dbReference type="InterPro" id="IPR050330">
    <property type="entry name" value="Bact_OuterMem_StrucFunc"/>
</dbReference>
<evidence type="ECO:0000313" key="8">
    <source>
        <dbReference type="Proteomes" id="UP000746503"/>
    </source>
</evidence>
<protein>
    <submittedName>
        <fullName evidence="7">OmpA family protein</fullName>
    </submittedName>
</protein>
<dbReference type="PRINTS" id="PR01021">
    <property type="entry name" value="OMPADOMAIN"/>
</dbReference>
<sequence>MGLRSRLAAPDEPTGTDQGDSRLVAVYRAKLLQETDLAEMSAMPTREERTGGQRKFVLQAGVLFEESEADLSEESLASLEAVAAAIEEEQPEWVNIFGFTDSQGSYDFGVQLSNERAENTQLALIDLMGDAGDITFNINGYSEEYFLYDNSTDEGRQKNRRVEISWPTGG</sequence>
<feature type="region of interest" description="Disordered" evidence="5">
    <location>
        <begin position="1"/>
        <end position="20"/>
    </location>
</feature>
<dbReference type="PANTHER" id="PTHR30329:SF21">
    <property type="entry name" value="LIPOPROTEIN YIAD-RELATED"/>
    <property type="match status" value="1"/>
</dbReference>
<dbReference type="InterPro" id="IPR036737">
    <property type="entry name" value="OmpA-like_sf"/>
</dbReference>
<reference evidence="7 8" key="1">
    <citation type="submission" date="2020-03" db="EMBL/GenBank/DDBJ databases">
        <title>Draft genome of Streptomyces sp. ventii, isolated from the Axial Seamount in the Pacific Ocean, and resequencing of the two type strains Streptomyces lonarensis strain NCL 716 and Streptomyces bohaiensis strain 11A07.</title>
        <authorList>
            <person name="Loughran R.M."/>
            <person name="Pfannmuller K.M."/>
            <person name="Wasson B.J."/>
            <person name="Deadmond M.C."/>
            <person name="Paddock B.E."/>
            <person name="Koyack M.J."/>
            <person name="Gallegos D.A."/>
            <person name="Mitchell E.A."/>
            <person name="Ushijima B."/>
            <person name="Saw J.H."/>
            <person name="Mcphail K.L."/>
            <person name="Videau P."/>
        </authorList>
    </citation>
    <scope>NUCLEOTIDE SEQUENCE [LARGE SCALE GENOMIC DNA]</scope>
    <source>
        <strain evidence="8">5675061</strain>
    </source>
</reference>
<evidence type="ECO:0000256" key="1">
    <source>
        <dbReference type="ARBA" id="ARBA00004442"/>
    </source>
</evidence>
<dbReference type="Proteomes" id="UP000746503">
    <property type="component" value="Unassembled WGS sequence"/>
</dbReference>
<keyword evidence="3" id="KW-0998">Cell outer membrane</keyword>
<comment type="subcellular location">
    <subcellularLocation>
        <location evidence="1">Cell outer membrane</location>
    </subcellularLocation>
</comment>
<evidence type="ECO:0000256" key="5">
    <source>
        <dbReference type="SAM" id="MobiDB-lite"/>
    </source>
</evidence>
<gene>
    <name evidence="7" type="ORF">HCJ92_22500</name>
</gene>
<dbReference type="CDD" id="cd07185">
    <property type="entry name" value="OmpA_C-like"/>
    <property type="match status" value="1"/>
</dbReference>
<keyword evidence="8" id="KW-1185">Reference proteome</keyword>
<keyword evidence="2 4" id="KW-0472">Membrane</keyword>
<dbReference type="InterPro" id="IPR006665">
    <property type="entry name" value="OmpA-like"/>
</dbReference>
<name>A0ABX1APG6_9ACTN</name>
<dbReference type="Pfam" id="PF00691">
    <property type="entry name" value="OmpA"/>
    <property type="match status" value="1"/>
</dbReference>
<dbReference type="EMBL" id="JAAVJB010000323">
    <property type="protein sequence ID" value="NJP68978.1"/>
    <property type="molecule type" value="Genomic_DNA"/>
</dbReference>
<feature type="domain" description="OmpA-like" evidence="6">
    <location>
        <begin position="51"/>
        <end position="170"/>
    </location>
</feature>
<evidence type="ECO:0000256" key="4">
    <source>
        <dbReference type="PROSITE-ProRule" id="PRU00473"/>
    </source>
</evidence>
<dbReference type="SUPFAM" id="SSF103088">
    <property type="entry name" value="OmpA-like"/>
    <property type="match status" value="1"/>
</dbReference>
<evidence type="ECO:0000256" key="3">
    <source>
        <dbReference type="ARBA" id="ARBA00023237"/>
    </source>
</evidence>